<feature type="compositionally biased region" description="Gly residues" evidence="1">
    <location>
        <begin position="233"/>
        <end position="243"/>
    </location>
</feature>
<dbReference type="EMBL" id="BMAT01007031">
    <property type="protein sequence ID" value="GFS24580.1"/>
    <property type="molecule type" value="Genomic_DNA"/>
</dbReference>
<proteinExistence type="predicted"/>
<feature type="region of interest" description="Disordered" evidence="1">
    <location>
        <begin position="108"/>
        <end position="258"/>
    </location>
</feature>
<dbReference type="Proteomes" id="UP000762676">
    <property type="component" value="Unassembled WGS sequence"/>
</dbReference>
<reference evidence="2 3" key="1">
    <citation type="journal article" date="2021" name="Elife">
        <title>Chloroplast acquisition without the gene transfer in kleptoplastic sea slugs, Plakobranchus ocellatus.</title>
        <authorList>
            <person name="Maeda T."/>
            <person name="Takahashi S."/>
            <person name="Yoshida T."/>
            <person name="Shimamura S."/>
            <person name="Takaki Y."/>
            <person name="Nagai Y."/>
            <person name="Toyoda A."/>
            <person name="Suzuki Y."/>
            <person name="Arimoto A."/>
            <person name="Ishii H."/>
            <person name="Satoh N."/>
            <person name="Nishiyama T."/>
            <person name="Hasebe M."/>
            <person name="Maruyama T."/>
            <person name="Minagawa J."/>
            <person name="Obokata J."/>
            <person name="Shigenobu S."/>
        </authorList>
    </citation>
    <scope>NUCLEOTIDE SEQUENCE [LARGE SCALE GENOMIC DNA]</scope>
</reference>
<evidence type="ECO:0000313" key="2">
    <source>
        <dbReference type="EMBL" id="GFS24580.1"/>
    </source>
</evidence>
<evidence type="ECO:0000256" key="1">
    <source>
        <dbReference type="SAM" id="MobiDB-lite"/>
    </source>
</evidence>
<feature type="compositionally biased region" description="Low complexity" evidence="1">
    <location>
        <begin position="147"/>
        <end position="157"/>
    </location>
</feature>
<organism evidence="2 3">
    <name type="scientific">Elysia marginata</name>
    <dbReference type="NCBI Taxonomy" id="1093978"/>
    <lineage>
        <taxon>Eukaryota</taxon>
        <taxon>Metazoa</taxon>
        <taxon>Spiralia</taxon>
        <taxon>Lophotrochozoa</taxon>
        <taxon>Mollusca</taxon>
        <taxon>Gastropoda</taxon>
        <taxon>Heterobranchia</taxon>
        <taxon>Euthyneura</taxon>
        <taxon>Panpulmonata</taxon>
        <taxon>Sacoglossa</taxon>
        <taxon>Placobranchoidea</taxon>
        <taxon>Plakobranchidae</taxon>
        <taxon>Elysia</taxon>
    </lineage>
</organism>
<sequence>MRMNWDGWDDNVVKDRVKIEKVSNGLRESSHDHSENRIRWYDRTPPKIARTDNGGSAPLDTTPGQEEPSAASYLSLAGGYHHATPTLGLPFSGGTPLPPGAEIKQEYHVSPSRTNGEPGSNGGPTYPMAHKGSHPHHSHPHQHHQHQQQQQHLSSPQAGGGSNVPPPGAVIGDRATGTPNSTSSGGGGRAAKEGATGPNSESSPAPPLSPAEDGPGQGSVFTVLTPVPTGPSAHGGGGPGGAQGAYTPLPSIGQFSTPPISYGGNPAAYDQNSVNTSVPLAVLPQVYNSQVSADYAAYTSTPPYSQYAGAPYSADPSSWRPAINPAYYYPPGMRSDPSSTAASPTKAT</sequence>
<feature type="compositionally biased region" description="Basic and acidic residues" evidence="1">
    <location>
        <begin position="28"/>
        <end position="45"/>
    </location>
</feature>
<evidence type="ECO:0000313" key="3">
    <source>
        <dbReference type="Proteomes" id="UP000762676"/>
    </source>
</evidence>
<gene>
    <name evidence="2" type="ORF">ElyMa_003419700</name>
</gene>
<feature type="compositionally biased region" description="Basic residues" evidence="1">
    <location>
        <begin position="131"/>
        <end position="146"/>
    </location>
</feature>
<protein>
    <submittedName>
        <fullName evidence="2">Uncharacterized protein</fullName>
    </submittedName>
</protein>
<comment type="caution">
    <text evidence="2">The sequence shown here is derived from an EMBL/GenBank/DDBJ whole genome shotgun (WGS) entry which is preliminary data.</text>
</comment>
<accession>A0AAV4JQL3</accession>
<dbReference type="AlphaFoldDB" id="A0AAV4JQL3"/>
<name>A0AAV4JQL3_9GAST</name>
<feature type="region of interest" description="Disordered" evidence="1">
    <location>
        <begin position="23"/>
        <end position="69"/>
    </location>
</feature>
<keyword evidence="3" id="KW-1185">Reference proteome</keyword>